<dbReference type="Proteomes" id="UP001169027">
    <property type="component" value="Unassembled WGS sequence"/>
</dbReference>
<accession>A0ABT8SAS1</accession>
<keyword evidence="2" id="KW-1185">Reference proteome</keyword>
<dbReference type="RefSeq" id="WP_301813022.1">
    <property type="nucleotide sequence ID" value="NZ_JAUJZH010000019.1"/>
</dbReference>
<organism evidence="1 2">
    <name type="scientific">Variovorax ginsengisoli</name>
    <dbReference type="NCBI Taxonomy" id="363844"/>
    <lineage>
        <taxon>Bacteria</taxon>
        <taxon>Pseudomonadati</taxon>
        <taxon>Pseudomonadota</taxon>
        <taxon>Betaproteobacteria</taxon>
        <taxon>Burkholderiales</taxon>
        <taxon>Comamonadaceae</taxon>
        <taxon>Variovorax</taxon>
    </lineage>
</organism>
<name>A0ABT8SAS1_9BURK</name>
<proteinExistence type="predicted"/>
<evidence type="ECO:0000313" key="2">
    <source>
        <dbReference type="Proteomes" id="UP001169027"/>
    </source>
</evidence>
<protein>
    <submittedName>
        <fullName evidence="1">Uncharacterized protein</fullName>
    </submittedName>
</protein>
<gene>
    <name evidence="1" type="ORF">Q2T77_24145</name>
</gene>
<sequence length="64" mass="6822">MNAALSHTSIRPASGRTFVRVSSCHDLGNLPSKFDLRLNPMHATQASLWAKAYEDQVPPGGGSA</sequence>
<dbReference type="EMBL" id="JAUKVY010000019">
    <property type="protein sequence ID" value="MDO1535384.1"/>
    <property type="molecule type" value="Genomic_DNA"/>
</dbReference>
<reference evidence="1" key="1">
    <citation type="submission" date="2023-06" db="EMBL/GenBank/DDBJ databases">
        <authorList>
            <person name="Jiang Y."/>
            <person name="Liu Q."/>
        </authorList>
    </citation>
    <scope>NUCLEOTIDE SEQUENCE</scope>
    <source>
        <strain evidence="1">CGMCC 1.12090</strain>
    </source>
</reference>
<evidence type="ECO:0000313" key="1">
    <source>
        <dbReference type="EMBL" id="MDO1535384.1"/>
    </source>
</evidence>
<comment type="caution">
    <text evidence="1">The sequence shown here is derived from an EMBL/GenBank/DDBJ whole genome shotgun (WGS) entry which is preliminary data.</text>
</comment>